<feature type="domain" description="Tc1-like transposase DDE" evidence="2">
    <location>
        <begin position="146"/>
        <end position="304"/>
    </location>
</feature>
<dbReference type="InterPro" id="IPR002492">
    <property type="entry name" value="Transposase_Tc1-like"/>
</dbReference>
<dbReference type="PANTHER" id="PTHR47326">
    <property type="entry name" value="TRANSPOSABLE ELEMENT TC3 TRANSPOSASE-LIKE PROTEIN"/>
    <property type="match status" value="1"/>
</dbReference>
<dbReference type="InterPro" id="IPR009057">
    <property type="entry name" value="Homeodomain-like_sf"/>
</dbReference>
<dbReference type="InterPro" id="IPR036397">
    <property type="entry name" value="RNaseH_sf"/>
</dbReference>
<evidence type="ECO:0000313" key="3">
    <source>
        <dbReference type="EMBL" id="KAI6655383.1"/>
    </source>
</evidence>
<evidence type="ECO:0000259" key="2">
    <source>
        <dbReference type="Pfam" id="PF13358"/>
    </source>
</evidence>
<dbReference type="GO" id="GO:0006313">
    <property type="term" value="P:DNA transposition"/>
    <property type="evidence" value="ECO:0007669"/>
    <property type="project" value="InterPro"/>
</dbReference>
<dbReference type="SUPFAM" id="SSF46689">
    <property type="entry name" value="Homeodomain-like"/>
    <property type="match status" value="1"/>
</dbReference>
<dbReference type="EMBL" id="JAKMXF010000199">
    <property type="protein sequence ID" value="KAI6655383.1"/>
    <property type="molecule type" value="Genomic_DNA"/>
</dbReference>
<dbReference type="InterPro" id="IPR038717">
    <property type="entry name" value="Tc1-like_DDE_dom"/>
</dbReference>
<evidence type="ECO:0008006" key="5">
    <source>
        <dbReference type="Google" id="ProtNLM"/>
    </source>
</evidence>
<dbReference type="PANTHER" id="PTHR47326:SF1">
    <property type="entry name" value="HTH PSQ-TYPE DOMAIN-CONTAINING PROTEIN"/>
    <property type="match status" value="1"/>
</dbReference>
<keyword evidence="4" id="KW-1185">Reference proteome</keyword>
<evidence type="ECO:0000313" key="4">
    <source>
        <dbReference type="Proteomes" id="UP001165289"/>
    </source>
</evidence>
<gene>
    <name evidence="3" type="ORF">LOD99_2218</name>
</gene>
<proteinExistence type="predicted"/>
<evidence type="ECO:0000259" key="1">
    <source>
        <dbReference type="Pfam" id="PF01498"/>
    </source>
</evidence>
<dbReference type="Pfam" id="PF01498">
    <property type="entry name" value="HTH_Tnp_Tc3_2"/>
    <property type="match status" value="1"/>
</dbReference>
<dbReference type="Pfam" id="PF13358">
    <property type="entry name" value="DDE_3"/>
    <property type="match status" value="1"/>
</dbReference>
<accession>A0AAV7K2E6</accession>
<dbReference type="AlphaFoldDB" id="A0AAV7K2E6"/>
<protein>
    <recommendedName>
        <fullName evidence="5">Transposase</fullName>
    </recommendedName>
</protein>
<feature type="domain" description="Transposase Tc1-like" evidence="1">
    <location>
        <begin position="76"/>
        <end position="136"/>
    </location>
</feature>
<reference evidence="3 4" key="1">
    <citation type="journal article" date="2023" name="BMC Biol.">
        <title>The compact genome of the sponge Oopsacas minuta (Hexactinellida) is lacking key metazoan core genes.</title>
        <authorList>
            <person name="Santini S."/>
            <person name="Schenkelaars Q."/>
            <person name="Jourda C."/>
            <person name="Duchesne M."/>
            <person name="Belahbib H."/>
            <person name="Rocher C."/>
            <person name="Selva M."/>
            <person name="Riesgo A."/>
            <person name="Vervoort M."/>
            <person name="Leys S.P."/>
            <person name="Kodjabachian L."/>
            <person name="Le Bivic A."/>
            <person name="Borchiellini C."/>
            <person name="Claverie J.M."/>
            <person name="Renard E."/>
        </authorList>
    </citation>
    <scope>NUCLEOTIDE SEQUENCE [LARGE SCALE GENOMIC DNA]</scope>
    <source>
        <strain evidence="3">SPO-2</strain>
    </source>
</reference>
<organism evidence="3 4">
    <name type="scientific">Oopsacas minuta</name>
    <dbReference type="NCBI Taxonomy" id="111878"/>
    <lineage>
        <taxon>Eukaryota</taxon>
        <taxon>Metazoa</taxon>
        <taxon>Porifera</taxon>
        <taxon>Hexactinellida</taxon>
        <taxon>Hexasterophora</taxon>
        <taxon>Lyssacinosida</taxon>
        <taxon>Leucopsacidae</taxon>
        <taxon>Oopsacas</taxon>
    </lineage>
</organism>
<name>A0AAV7K2E6_9METZ</name>
<dbReference type="GO" id="GO:0003677">
    <property type="term" value="F:DNA binding"/>
    <property type="evidence" value="ECO:0007669"/>
    <property type="project" value="InterPro"/>
</dbReference>
<dbReference type="GO" id="GO:0015074">
    <property type="term" value="P:DNA integration"/>
    <property type="evidence" value="ECO:0007669"/>
    <property type="project" value="InterPro"/>
</dbReference>
<comment type="caution">
    <text evidence="3">The sequence shown here is derived from an EMBL/GenBank/DDBJ whole genome shotgun (WGS) entry which is preliminary data.</text>
</comment>
<dbReference type="Gene3D" id="3.30.420.10">
    <property type="entry name" value="Ribonuclease H-like superfamily/Ribonuclease H"/>
    <property type="match status" value="1"/>
</dbReference>
<sequence length="355" mass="41136">MVKEATSPTRSRAVGMVLGGMTQIRVSQSLGVNIRTIRRWLSRTKLGRSLENKPGRGRKSTITKIAKIVIAKSICKRHQSTRRLAKRLHSKGCPVSHVTVHTYLRSTLSVKPFKPQKQPKITEKQRMARLQFCKDRKSWKKEEWRRVLFSDESPFELYPHLNHQNDRVWAYKQSQVLPTETVKFPSKILVWGMMSYRAVSELHIIPKGQTVNTDYFVREILNKSLMSTMQRQPEEASILRRKMLPDMSRAIFQQDGAPAHTAKKTQKWCDNNLVEFWTKETWPGNSPDLNPIENLWSIVKHDIQMMPTPTNVLMLENHVKLAWSRISPEILENLVSGMCNRVKLCIKRKGGYIGK</sequence>
<dbReference type="Proteomes" id="UP001165289">
    <property type="component" value="Unassembled WGS sequence"/>
</dbReference>